<evidence type="ECO:0000256" key="3">
    <source>
        <dbReference type="PROSITE-ProRule" id="PRU00339"/>
    </source>
</evidence>
<feature type="repeat" description="TPR" evidence="3">
    <location>
        <begin position="95"/>
        <end position="128"/>
    </location>
</feature>
<dbReference type="Pfam" id="PF13432">
    <property type="entry name" value="TPR_16"/>
    <property type="match status" value="1"/>
</dbReference>
<dbReference type="InterPro" id="IPR011990">
    <property type="entry name" value="TPR-like_helical_dom_sf"/>
</dbReference>
<proteinExistence type="predicted"/>
<comment type="caution">
    <text evidence="6">The sequence shown here is derived from an EMBL/GenBank/DDBJ whole genome shotgun (WGS) entry which is preliminary data.</text>
</comment>
<dbReference type="SMART" id="SM00028">
    <property type="entry name" value="TPR"/>
    <property type="match status" value="5"/>
</dbReference>
<name>A0A841HJH6_9GAMM</name>
<evidence type="ECO:0000313" key="6">
    <source>
        <dbReference type="EMBL" id="MBB6093187.1"/>
    </source>
</evidence>
<accession>A0A841HJH6</accession>
<keyword evidence="7" id="KW-1185">Reference proteome</keyword>
<evidence type="ECO:0000259" key="5">
    <source>
        <dbReference type="Pfam" id="PF13485"/>
    </source>
</evidence>
<gene>
    <name evidence="6" type="ORF">HNQ60_002065</name>
</gene>
<sequence length="766" mass="86242">MRALLSTIPVVCFLALPLASLAQSIDYDPRRPDELKSCDDHEYRGREGDAQECYTRVLNGPYTAVTRAEAAWRLGDLQRANRLFRDAVRGNQRLIHARVRWARLFVETHQYADAQTLLREALELSPSDVYGRLALAHLYAERFDGQAKAIVEQVLGEDDRNYEAHLLAARMLLEEGQLDEADASLDRAAKSTPDGLPPLELYSARATLDLARGRDSATMVKNTWVTRALNYNPRYGMVFDDLAHFEVMRRRYREATPLLRKAIEVQPDLWSAHADLGANLLRQGQIEEARQHLQTAYSGDPYSPTIVNTLRLLDRVDEVDVSSNKFTLPASGETASTDVEILLRLNRKEAGALHPYVLELARDSVITFSRRYGYRPTEPLTVELYPNHDDFAVRVAALPGIGLLGVTFGPLVVMDSPSGRASGDFHWGTTLWHEMAHVFTLSMTDNRVPRWLSEGVSVFEEWRTGPVPGVVVPPEAIAALRAKKFLSVADLDSGFIRPQYPDQVQVSYMQAGLICLFIEQRWGFEQLPVLLRQFNREISTKDAIEATFKVPVKEFDEQFDAFVRQRYSTALARFDEWQRAATLARKSVEGEQWQAVIDSARTAIAIFPEDIASDSPYLLLAKSLDKTGQREQAIDALTRYRQAGGWDPHALRQLAEWLEAAGQSMAATEALAAVNYGDPLNSQQHLKLGEQWLEAGRAEDSLREFEVLLALDAHDPATAHFGMARAFRAQGDLQASRRHLLDALETAPHYKPAQSLLLQMIEERQE</sequence>
<keyword evidence="1" id="KW-0677">Repeat</keyword>
<dbReference type="PANTHER" id="PTHR45586:SF1">
    <property type="entry name" value="LIPOPOLYSACCHARIDE ASSEMBLY PROTEIN B"/>
    <property type="match status" value="1"/>
</dbReference>
<keyword evidence="4" id="KW-0732">Signal</keyword>
<feature type="chain" id="PRO_5032541203" evidence="4">
    <location>
        <begin position="23"/>
        <end position="766"/>
    </location>
</feature>
<evidence type="ECO:0000313" key="7">
    <source>
        <dbReference type="Proteomes" id="UP000588068"/>
    </source>
</evidence>
<dbReference type="RefSeq" id="WP_184331299.1">
    <property type="nucleotide sequence ID" value="NZ_JACHHZ010000002.1"/>
</dbReference>
<evidence type="ECO:0000256" key="2">
    <source>
        <dbReference type="ARBA" id="ARBA00022803"/>
    </source>
</evidence>
<feature type="domain" description="Peptidase MA-like" evidence="5">
    <location>
        <begin position="361"/>
        <end position="564"/>
    </location>
</feature>
<dbReference type="AlphaFoldDB" id="A0A841HJH6"/>
<dbReference type="EMBL" id="JACHHZ010000002">
    <property type="protein sequence ID" value="MBB6093187.1"/>
    <property type="molecule type" value="Genomic_DNA"/>
</dbReference>
<dbReference type="InterPro" id="IPR019734">
    <property type="entry name" value="TPR_rpt"/>
</dbReference>
<dbReference type="SUPFAM" id="SSF48452">
    <property type="entry name" value="TPR-like"/>
    <property type="match status" value="2"/>
</dbReference>
<keyword evidence="2 3" id="KW-0802">TPR repeat</keyword>
<feature type="repeat" description="TPR" evidence="3">
    <location>
        <begin position="270"/>
        <end position="303"/>
    </location>
</feature>
<dbReference type="InterPro" id="IPR039568">
    <property type="entry name" value="Peptidase_MA-like_dom"/>
</dbReference>
<dbReference type="Pfam" id="PF13485">
    <property type="entry name" value="Peptidase_MA_2"/>
    <property type="match status" value="1"/>
</dbReference>
<dbReference type="Gene3D" id="1.25.40.10">
    <property type="entry name" value="Tetratricopeptide repeat domain"/>
    <property type="match status" value="3"/>
</dbReference>
<dbReference type="PANTHER" id="PTHR45586">
    <property type="entry name" value="TPR REPEAT-CONTAINING PROTEIN PA4667"/>
    <property type="match status" value="1"/>
</dbReference>
<reference evidence="6 7" key="1">
    <citation type="submission" date="2020-08" db="EMBL/GenBank/DDBJ databases">
        <title>Genomic Encyclopedia of Type Strains, Phase IV (KMG-IV): sequencing the most valuable type-strain genomes for metagenomic binning, comparative biology and taxonomic classification.</title>
        <authorList>
            <person name="Goeker M."/>
        </authorList>
    </citation>
    <scope>NUCLEOTIDE SEQUENCE [LARGE SCALE GENOMIC DNA]</scope>
    <source>
        <strain evidence="6 7">DSM 26723</strain>
    </source>
</reference>
<dbReference type="Pfam" id="PF14559">
    <property type="entry name" value="TPR_19"/>
    <property type="match status" value="2"/>
</dbReference>
<evidence type="ECO:0000256" key="1">
    <source>
        <dbReference type="ARBA" id="ARBA00022737"/>
    </source>
</evidence>
<dbReference type="InterPro" id="IPR051012">
    <property type="entry name" value="CellSynth/LPSAsmb/PSIAsmb"/>
</dbReference>
<protein>
    <submittedName>
        <fullName evidence="6">Tetratricopeptide (TPR) repeat protein</fullName>
    </submittedName>
</protein>
<feature type="signal peptide" evidence="4">
    <location>
        <begin position="1"/>
        <end position="22"/>
    </location>
</feature>
<evidence type="ECO:0000256" key="4">
    <source>
        <dbReference type="SAM" id="SignalP"/>
    </source>
</evidence>
<dbReference type="Proteomes" id="UP000588068">
    <property type="component" value="Unassembled WGS sequence"/>
</dbReference>
<organism evidence="6 7">
    <name type="scientific">Povalibacter uvarum</name>
    <dbReference type="NCBI Taxonomy" id="732238"/>
    <lineage>
        <taxon>Bacteria</taxon>
        <taxon>Pseudomonadati</taxon>
        <taxon>Pseudomonadota</taxon>
        <taxon>Gammaproteobacteria</taxon>
        <taxon>Steroidobacterales</taxon>
        <taxon>Steroidobacteraceae</taxon>
        <taxon>Povalibacter</taxon>
    </lineage>
</organism>
<dbReference type="PROSITE" id="PS50005">
    <property type="entry name" value="TPR"/>
    <property type="match status" value="2"/>
</dbReference>